<dbReference type="GeneID" id="8626926"/>
<evidence type="ECO:0000256" key="1">
    <source>
        <dbReference type="SAM" id="Phobius"/>
    </source>
</evidence>
<protein>
    <recommendedName>
        <fullName evidence="5">Transmembrane protein</fullName>
    </recommendedName>
</protein>
<keyword evidence="1" id="KW-1133">Transmembrane helix</keyword>
<dbReference type="InParanoid" id="Q54I37"/>
<dbReference type="EMBL" id="AAFI02000129">
    <property type="protein sequence ID" value="EAL62940.1"/>
    <property type="molecule type" value="Genomic_DNA"/>
</dbReference>
<evidence type="ECO:0008006" key="5">
    <source>
        <dbReference type="Google" id="ProtNLM"/>
    </source>
</evidence>
<reference evidence="3 4" key="1">
    <citation type="journal article" date="2005" name="Nature">
        <title>The genome of the social amoeba Dictyostelium discoideum.</title>
        <authorList>
            <consortium name="The Dictyostelium discoideum Sequencing Consortium"/>
            <person name="Eichinger L."/>
            <person name="Pachebat J.A."/>
            <person name="Glockner G."/>
            <person name="Rajandream M.A."/>
            <person name="Sucgang R."/>
            <person name="Berriman M."/>
            <person name="Song J."/>
            <person name="Olsen R."/>
            <person name="Szafranski K."/>
            <person name="Xu Q."/>
            <person name="Tunggal B."/>
            <person name="Kummerfeld S."/>
            <person name="Madera M."/>
            <person name="Konfortov B.A."/>
            <person name="Rivero F."/>
            <person name="Bankier A.T."/>
            <person name="Lehmann R."/>
            <person name="Hamlin N."/>
            <person name="Davies R."/>
            <person name="Gaudet P."/>
            <person name="Fey P."/>
            <person name="Pilcher K."/>
            <person name="Chen G."/>
            <person name="Saunders D."/>
            <person name="Sodergren E."/>
            <person name="Davis P."/>
            <person name="Kerhornou A."/>
            <person name="Nie X."/>
            <person name="Hall N."/>
            <person name="Anjard C."/>
            <person name="Hemphill L."/>
            <person name="Bason N."/>
            <person name="Farbrother P."/>
            <person name="Desany B."/>
            <person name="Just E."/>
            <person name="Morio T."/>
            <person name="Rost R."/>
            <person name="Churcher C."/>
            <person name="Cooper J."/>
            <person name="Haydock S."/>
            <person name="van Driessche N."/>
            <person name="Cronin A."/>
            <person name="Goodhead I."/>
            <person name="Muzny D."/>
            <person name="Mourier T."/>
            <person name="Pain A."/>
            <person name="Lu M."/>
            <person name="Harper D."/>
            <person name="Lindsay R."/>
            <person name="Hauser H."/>
            <person name="James K."/>
            <person name="Quiles M."/>
            <person name="Madan Babu M."/>
            <person name="Saito T."/>
            <person name="Buchrieser C."/>
            <person name="Wardroper A."/>
            <person name="Felder M."/>
            <person name="Thangavelu M."/>
            <person name="Johnson D."/>
            <person name="Knights A."/>
            <person name="Loulseged H."/>
            <person name="Mungall K."/>
            <person name="Oliver K."/>
            <person name="Price C."/>
            <person name="Quail M.A."/>
            <person name="Urushihara H."/>
            <person name="Hernandez J."/>
            <person name="Rabbinowitsch E."/>
            <person name="Steffen D."/>
            <person name="Sanders M."/>
            <person name="Ma J."/>
            <person name="Kohara Y."/>
            <person name="Sharp S."/>
            <person name="Simmonds M."/>
            <person name="Spiegler S."/>
            <person name="Tivey A."/>
            <person name="Sugano S."/>
            <person name="White B."/>
            <person name="Walker D."/>
            <person name="Woodward J."/>
            <person name="Winckler T."/>
            <person name="Tanaka Y."/>
            <person name="Shaulsky G."/>
            <person name="Schleicher M."/>
            <person name="Weinstock G."/>
            <person name="Rosenthal A."/>
            <person name="Cox E.C."/>
            <person name="Chisholm R.L."/>
            <person name="Gibbs R."/>
            <person name="Loomis W.F."/>
            <person name="Platzer M."/>
            <person name="Kay R.R."/>
            <person name="Williams J."/>
            <person name="Dear P.H."/>
            <person name="Noegel A.A."/>
            <person name="Barrell B."/>
            <person name="Kuspa A."/>
        </authorList>
    </citation>
    <scope>NUCLEOTIDE SEQUENCE [LARGE SCALE GENOMIC DNA]</scope>
    <source>
        <strain evidence="3 4">AX4</strain>
    </source>
</reference>
<dbReference type="eggNOG" id="ENOG502REZF">
    <property type="taxonomic scope" value="Eukaryota"/>
</dbReference>
<keyword evidence="4" id="KW-1185">Reference proteome</keyword>
<dbReference type="PANTHER" id="PTHR32158">
    <property type="entry name" value="RING-TYPE DOMAIN-CONTAINING PROTEIN"/>
    <property type="match status" value="1"/>
</dbReference>
<feature type="chain" id="PRO_5004249055" description="Transmembrane protein" evidence="2">
    <location>
        <begin position="22"/>
        <end position="1319"/>
    </location>
</feature>
<keyword evidence="2" id="KW-0732">Signal</keyword>
<dbReference type="dictyBase" id="DDB_G0289049"/>
<keyword evidence="1" id="KW-0812">Transmembrane</keyword>
<evidence type="ECO:0000313" key="4">
    <source>
        <dbReference type="Proteomes" id="UP000002195"/>
    </source>
</evidence>
<dbReference type="KEGG" id="ddi:DDB_G0289049"/>
<feature type="signal peptide" evidence="2">
    <location>
        <begin position="1"/>
        <end position="21"/>
    </location>
</feature>
<keyword evidence="1" id="KW-0472">Membrane</keyword>
<sequence>MKGIKIILILFLILKINLIKSQEPINIFIKNGDDLCKINNYLIPFSNSTLPIILNIQNGNYYSTCKIIINNINNLTIIPNNNKNNNNNNDNNDNKNNNINLIDIEFDFKDSNIEFLEINFKNQNNSKINIESSSIILSDILIDNSTIKFNEIFQYIITATNTTTSYSLLLYSIFSQSETNISIKNGIIESNGYYNSNLQLFSDGIEDLTNSITIENIIIKGFSNSKLLIEANGNQLIITNITITNCNSIVFISTQSIQSITINGILLIGNKNFILIYINKLCNLNIKNLLTSCDNGVNKNSALIKSSEYIELNNNNNNNNTTNYQINISNSKLHCFGNSIFKSSEIKIENVSILTNPLFQIDDSFFILNNSDLNMKSSSIVSISYFKVLSDYFFQLENQSNLVIDNCTFTNSTSGMISAINKSKVLLSSIVINNIQLDNIPFFNINNYSQLVISNSSSSSSNQYNGVIIGLNIKKYYGTNSPLILSTSNSIINIESLELSEISFNSNNKNNNYNVIAIINLFSSSLYIKNSIISHCYSTDSIFNSNDGTDFLVENVKFFQNFIISSQQSTTRKHNRIYLVKGWVNSFSPILGTYKSNNIILNSIISEDNLGSFWFSTNDKNLISNNLSLINSRVPINYFFGSLFSKNITFSNLSLKNNYFLNYLFDIYYGDLVLFENVTYFNNKVISTQGKDNWPFLNRYMSPMDLTYSQFRFLNNNQLKFKNFNVIDNHFFSSMIYIYESNFIFEIGNIEFNKFYNYSRTSFLISQHSIINLNKINFISNNSTYNILFDSDSDISGGGSSGNNNIKGENEIFGLIYTFNSNFTMDSGILLWNDFPFSNGSIINHACLSSSVHSYTLSIINSQISNSISNFGTLHLEFSMDKNNQVLLKNNTFSNNFAKTGSVLYVIGFGNIGNYNQSIFYNSNSFQNNSCIFGNSIISSGIPKIFPIEKIIVYGGDQIEINFPFIDYFNNPIDYIPGVKNLSISILNPSNSPNRIDQVFIPPNVISGIGTIFYTFNVSKEVEFKIFFLNFQDLNPIKVNVIGCSPFTFPDKQKGCSFCLIGSTVKKRYYYDDDDLIEPCKICPDSLTCENGDVYSHVGYYLINQDVSLVYQCALDMCLENNQCSNKNNYGDLCFECIDNDGNQVVSKNGIQCCSKFIGWLIIPIILIYLIFGLILSYIKYTVFNSLLLVLIFNLKTFLKLVKKLGLNLKFIEKFKLQSKLIQILNTDTSNSIYRNQFKWWNVIEIIRSIIFSILSISMIFSPNYYMLIIVSIQITPKLSPTAKKDQEVNADYANHRFHKEYFEWNYKAIDYDHSHIET</sequence>
<organism evidence="3 4">
    <name type="scientific">Dictyostelium discoideum</name>
    <name type="common">Social amoeba</name>
    <dbReference type="NCBI Taxonomy" id="44689"/>
    <lineage>
        <taxon>Eukaryota</taxon>
        <taxon>Amoebozoa</taxon>
        <taxon>Evosea</taxon>
        <taxon>Eumycetozoa</taxon>
        <taxon>Dictyostelia</taxon>
        <taxon>Dictyosteliales</taxon>
        <taxon>Dictyosteliaceae</taxon>
        <taxon>Dictyostelium</taxon>
    </lineage>
</organism>
<dbReference type="PhylomeDB" id="Q54I37"/>
<proteinExistence type="predicted"/>
<dbReference type="FunCoup" id="Q54I37">
    <property type="interactions" value="5"/>
</dbReference>
<feature type="transmembrane region" description="Helical" evidence="1">
    <location>
        <begin position="1157"/>
        <end position="1176"/>
    </location>
</feature>
<name>Q54I37_DICDI</name>
<accession>Q54I37</accession>
<dbReference type="AlphaFoldDB" id="Q54I37"/>
<dbReference type="VEuPathDB" id="AmoebaDB:DDB_G0289049"/>
<feature type="transmembrane region" description="Helical" evidence="1">
    <location>
        <begin position="1246"/>
        <end position="1268"/>
    </location>
</feature>
<evidence type="ECO:0000256" key="2">
    <source>
        <dbReference type="SAM" id="SignalP"/>
    </source>
</evidence>
<gene>
    <name evidence="3" type="ORF">DDB_G0289049</name>
</gene>
<dbReference type="PaxDb" id="44689-DDB0219402"/>
<dbReference type="HOGENOM" id="CLU_260201_0_0_1"/>
<dbReference type="Proteomes" id="UP000002195">
    <property type="component" value="Unassembled WGS sequence"/>
</dbReference>
<comment type="caution">
    <text evidence="3">The sequence shown here is derived from an EMBL/GenBank/DDBJ whole genome shotgun (WGS) entry which is preliminary data.</text>
</comment>
<dbReference type="RefSeq" id="XP_636434.1">
    <property type="nucleotide sequence ID" value="XM_631342.1"/>
</dbReference>
<dbReference type="PANTHER" id="PTHR32158:SF18">
    <property type="entry name" value="RING-TYPE DOMAIN-CONTAINING PROTEIN-RELATED"/>
    <property type="match status" value="1"/>
</dbReference>
<evidence type="ECO:0000313" key="3">
    <source>
        <dbReference type="EMBL" id="EAL62940.1"/>
    </source>
</evidence>